<evidence type="ECO:0000313" key="2">
    <source>
        <dbReference type="Proteomes" id="UP000053989"/>
    </source>
</evidence>
<sequence>MGLAVPISVDLGVSISISMLGLSMGMLDASIASPKPFGLSECCHAASTGIITSVSMLGSSPCPFNMSMWILVPSISSTACFTTLMPRSVQRAWGICQASWTICLVLQHFRLATQPIHLDSEPICLINAHMHTRIPLTAQIYCPLPLERQSVCERHVWKGFRVAAQRWHIRSAILIWPH</sequence>
<organism evidence="1 2">
    <name type="scientific">Scleroderma citrinum Foug A</name>
    <dbReference type="NCBI Taxonomy" id="1036808"/>
    <lineage>
        <taxon>Eukaryota</taxon>
        <taxon>Fungi</taxon>
        <taxon>Dikarya</taxon>
        <taxon>Basidiomycota</taxon>
        <taxon>Agaricomycotina</taxon>
        <taxon>Agaricomycetes</taxon>
        <taxon>Agaricomycetidae</taxon>
        <taxon>Boletales</taxon>
        <taxon>Sclerodermatineae</taxon>
        <taxon>Sclerodermataceae</taxon>
        <taxon>Scleroderma</taxon>
    </lineage>
</organism>
<dbReference type="Proteomes" id="UP000053989">
    <property type="component" value="Unassembled WGS sequence"/>
</dbReference>
<protein>
    <submittedName>
        <fullName evidence="1">Uncharacterized protein</fullName>
    </submittedName>
</protein>
<dbReference type="AlphaFoldDB" id="A0A0C3A8X7"/>
<evidence type="ECO:0000313" key="1">
    <source>
        <dbReference type="EMBL" id="KIM61332.1"/>
    </source>
</evidence>
<dbReference type="EMBL" id="KN822053">
    <property type="protein sequence ID" value="KIM61332.1"/>
    <property type="molecule type" value="Genomic_DNA"/>
</dbReference>
<name>A0A0C3A8X7_9AGAM</name>
<gene>
    <name evidence="1" type="ORF">SCLCIDRAFT_25958</name>
</gene>
<accession>A0A0C3A8X7</accession>
<reference evidence="2" key="2">
    <citation type="submission" date="2015-01" db="EMBL/GenBank/DDBJ databases">
        <title>Evolutionary Origins and Diversification of the Mycorrhizal Mutualists.</title>
        <authorList>
            <consortium name="DOE Joint Genome Institute"/>
            <consortium name="Mycorrhizal Genomics Consortium"/>
            <person name="Kohler A."/>
            <person name="Kuo A."/>
            <person name="Nagy L.G."/>
            <person name="Floudas D."/>
            <person name="Copeland A."/>
            <person name="Barry K.W."/>
            <person name="Cichocki N."/>
            <person name="Veneault-Fourrey C."/>
            <person name="LaButti K."/>
            <person name="Lindquist E.A."/>
            <person name="Lipzen A."/>
            <person name="Lundell T."/>
            <person name="Morin E."/>
            <person name="Murat C."/>
            <person name="Riley R."/>
            <person name="Ohm R."/>
            <person name="Sun H."/>
            <person name="Tunlid A."/>
            <person name="Henrissat B."/>
            <person name="Grigoriev I.V."/>
            <person name="Hibbett D.S."/>
            <person name="Martin F."/>
        </authorList>
    </citation>
    <scope>NUCLEOTIDE SEQUENCE [LARGE SCALE GENOMIC DNA]</scope>
    <source>
        <strain evidence="2">Foug A</strain>
    </source>
</reference>
<dbReference type="HOGENOM" id="CLU_1511458_0_0_1"/>
<dbReference type="InParanoid" id="A0A0C3A8X7"/>
<proteinExistence type="predicted"/>
<keyword evidence="2" id="KW-1185">Reference proteome</keyword>
<reference evidence="1 2" key="1">
    <citation type="submission" date="2014-04" db="EMBL/GenBank/DDBJ databases">
        <authorList>
            <consortium name="DOE Joint Genome Institute"/>
            <person name="Kuo A."/>
            <person name="Kohler A."/>
            <person name="Nagy L.G."/>
            <person name="Floudas D."/>
            <person name="Copeland A."/>
            <person name="Barry K.W."/>
            <person name="Cichocki N."/>
            <person name="Veneault-Fourrey C."/>
            <person name="LaButti K."/>
            <person name="Lindquist E.A."/>
            <person name="Lipzen A."/>
            <person name="Lundell T."/>
            <person name="Morin E."/>
            <person name="Murat C."/>
            <person name="Sun H."/>
            <person name="Tunlid A."/>
            <person name="Henrissat B."/>
            <person name="Grigoriev I.V."/>
            <person name="Hibbett D.S."/>
            <person name="Martin F."/>
            <person name="Nordberg H.P."/>
            <person name="Cantor M.N."/>
            <person name="Hua S.X."/>
        </authorList>
    </citation>
    <scope>NUCLEOTIDE SEQUENCE [LARGE SCALE GENOMIC DNA]</scope>
    <source>
        <strain evidence="1 2">Foug A</strain>
    </source>
</reference>